<feature type="transmembrane region" description="Helical" evidence="6">
    <location>
        <begin position="199"/>
        <end position="216"/>
    </location>
</feature>
<organism evidence="8 9">
    <name type="scientific">Deinococcus multiflagellatus</name>
    <dbReference type="NCBI Taxonomy" id="1656887"/>
    <lineage>
        <taxon>Bacteria</taxon>
        <taxon>Thermotogati</taxon>
        <taxon>Deinococcota</taxon>
        <taxon>Deinococci</taxon>
        <taxon>Deinococcales</taxon>
        <taxon>Deinococcaceae</taxon>
        <taxon>Deinococcus</taxon>
    </lineage>
</organism>
<dbReference type="RefSeq" id="WP_380055834.1">
    <property type="nucleotide sequence ID" value="NZ_JBHSWB010000001.1"/>
</dbReference>
<dbReference type="Gene3D" id="1.10.3730.20">
    <property type="match status" value="1"/>
</dbReference>
<dbReference type="Proteomes" id="UP001596317">
    <property type="component" value="Unassembled WGS sequence"/>
</dbReference>
<evidence type="ECO:0000256" key="3">
    <source>
        <dbReference type="ARBA" id="ARBA00022692"/>
    </source>
</evidence>
<comment type="subcellular location">
    <subcellularLocation>
        <location evidence="1">Membrane</location>
        <topology evidence="1">Multi-pass membrane protein</topology>
    </subcellularLocation>
</comment>
<gene>
    <name evidence="8" type="ORF">ACFP90_10210</name>
</gene>
<evidence type="ECO:0000313" key="8">
    <source>
        <dbReference type="EMBL" id="MFC6660684.1"/>
    </source>
</evidence>
<comment type="caution">
    <text evidence="8">The sequence shown here is derived from an EMBL/GenBank/DDBJ whole genome shotgun (WGS) entry which is preliminary data.</text>
</comment>
<name>A0ABW1ZIH2_9DEIO</name>
<evidence type="ECO:0000259" key="7">
    <source>
        <dbReference type="Pfam" id="PF00892"/>
    </source>
</evidence>
<dbReference type="EMBL" id="JBHSWB010000001">
    <property type="protein sequence ID" value="MFC6660684.1"/>
    <property type="molecule type" value="Genomic_DNA"/>
</dbReference>
<evidence type="ECO:0000256" key="6">
    <source>
        <dbReference type="SAM" id="Phobius"/>
    </source>
</evidence>
<keyword evidence="5 6" id="KW-0472">Membrane</keyword>
<feature type="transmembrane region" description="Helical" evidence="6">
    <location>
        <begin position="55"/>
        <end position="73"/>
    </location>
</feature>
<protein>
    <submittedName>
        <fullName evidence="8">DMT family transporter</fullName>
    </submittedName>
</protein>
<feature type="transmembrane region" description="Helical" evidence="6">
    <location>
        <begin position="79"/>
        <end position="99"/>
    </location>
</feature>
<dbReference type="InterPro" id="IPR037185">
    <property type="entry name" value="EmrE-like"/>
</dbReference>
<evidence type="ECO:0000256" key="5">
    <source>
        <dbReference type="ARBA" id="ARBA00023136"/>
    </source>
</evidence>
<comment type="similarity">
    <text evidence="2">Belongs to the EamA transporter family.</text>
</comment>
<proteinExistence type="inferred from homology"/>
<feature type="transmembrane region" description="Helical" evidence="6">
    <location>
        <begin position="174"/>
        <end position="193"/>
    </location>
</feature>
<feature type="transmembrane region" description="Helical" evidence="6">
    <location>
        <begin position="111"/>
        <end position="131"/>
    </location>
</feature>
<feature type="domain" description="EamA" evidence="7">
    <location>
        <begin position="82"/>
        <end position="215"/>
    </location>
</feature>
<dbReference type="InterPro" id="IPR000620">
    <property type="entry name" value="EamA_dom"/>
</dbReference>
<keyword evidence="3 6" id="KW-0812">Transmembrane</keyword>
<accession>A0ABW1ZIH2</accession>
<evidence type="ECO:0000256" key="1">
    <source>
        <dbReference type="ARBA" id="ARBA00004141"/>
    </source>
</evidence>
<keyword evidence="9" id="KW-1185">Reference proteome</keyword>
<keyword evidence="4 6" id="KW-1133">Transmembrane helix</keyword>
<dbReference type="InterPro" id="IPR050638">
    <property type="entry name" value="AA-Vitamin_Transporters"/>
</dbReference>
<evidence type="ECO:0000256" key="2">
    <source>
        <dbReference type="ARBA" id="ARBA00007362"/>
    </source>
</evidence>
<dbReference type="Pfam" id="PF00892">
    <property type="entry name" value="EamA"/>
    <property type="match status" value="2"/>
</dbReference>
<feature type="transmembrane region" description="Helical" evidence="6">
    <location>
        <begin position="20"/>
        <end position="43"/>
    </location>
</feature>
<feature type="transmembrane region" description="Helical" evidence="6">
    <location>
        <begin position="143"/>
        <end position="162"/>
    </location>
</feature>
<dbReference type="PANTHER" id="PTHR32322">
    <property type="entry name" value="INNER MEMBRANE TRANSPORTER"/>
    <property type="match status" value="1"/>
</dbReference>
<dbReference type="SUPFAM" id="SSF103481">
    <property type="entry name" value="Multidrug resistance efflux transporter EmrE"/>
    <property type="match status" value="2"/>
</dbReference>
<dbReference type="PANTHER" id="PTHR32322:SF2">
    <property type="entry name" value="EAMA DOMAIN-CONTAINING PROTEIN"/>
    <property type="match status" value="1"/>
</dbReference>
<sequence length="393" mass="39978">MTGLLLHAGYLGGVTVAIRLGLPAGVTSVLVGLQPLLTALLSGPVLGETVTARQWTGLGLGFAGVLLVVAGRPGGGGTLSQGALLAAGVALACTTAGTLYQRRFGAGMPLLGGTTVQYLASAGLVGGLLLAQGGGTIHWNTEFILSLTWLVLVLSVGAILLLMRLLRDLPAAQVGSLFYLVPPLAVLEAFVLYGERLGWWSLLGLALCVLGVALAAQPAAPRRVLPGMGELHGRIGGVSLGYDLHASWDGRQLSGRIGGRFEGKDIELSVNAGGVEGRIGGTFAGFDAVGELSPQAVHVRLGGRIDGDDVHLQLGGAQVQGRFSGRLDGKDVALTQDGARLHGRIGGRFEGKDVDLTTGGVPLEVAALAAVCAYKALEDQQAQAASANSGPSN</sequence>
<evidence type="ECO:0000256" key="4">
    <source>
        <dbReference type="ARBA" id="ARBA00022989"/>
    </source>
</evidence>
<reference evidence="9" key="1">
    <citation type="journal article" date="2019" name="Int. J. Syst. Evol. Microbiol.">
        <title>The Global Catalogue of Microorganisms (GCM) 10K type strain sequencing project: providing services to taxonomists for standard genome sequencing and annotation.</title>
        <authorList>
            <consortium name="The Broad Institute Genomics Platform"/>
            <consortium name="The Broad Institute Genome Sequencing Center for Infectious Disease"/>
            <person name="Wu L."/>
            <person name="Ma J."/>
        </authorList>
    </citation>
    <scope>NUCLEOTIDE SEQUENCE [LARGE SCALE GENOMIC DNA]</scope>
    <source>
        <strain evidence="9">CCUG 63830</strain>
    </source>
</reference>
<feature type="domain" description="EamA" evidence="7">
    <location>
        <begin position="22"/>
        <end position="69"/>
    </location>
</feature>
<evidence type="ECO:0000313" key="9">
    <source>
        <dbReference type="Proteomes" id="UP001596317"/>
    </source>
</evidence>